<keyword evidence="2" id="KW-1003">Cell membrane</keyword>
<evidence type="ECO:0000256" key="4">
    <source>
        <dbReference type="ARBA" id="ARBA00022989"/>
    </source>
</evidence>
<evidence type="ECO:0000313" key="8">
    <source>
        <dbReference type="Proteomes" id="UP001317001"/>
    </source>
</evidence>
<evidence type="ECO:0000256" key="5">
    <source>
        <dbReference type="ARBA" id="ARBA00023136"/>
    </source>
</evidence>
<feature type="transmembrane region" description="Helical" evidence="6">
    <location>
        <begin position="254"/>
        <end position="277"/>
    </location>
</feature>
<feature type="transmembrane region" description="Helical" evidence="6">
    <location>
        <begin position="12"/>
        <end position="32"/>
    </location>
</feature>
<dbReference type="EMBL" id="CP102382">
    <property type="protein sequence ID" value="UUV20209.1"/>
    <property type="molecule type" value="Genomic_DNA"/>
</dbReference>
<keyword evidence="8" id="KW-1185">Reference proteome</keyword>
<feature type="transmembrane region" description="Helical" evidence="6">
    <location>
        <begin position="149"/>
        <end position="166"/>
    </location>
</feature>
<protein>
    <submittedName>
        <fullName evidence="7">Polysaccharide biosynthesis C-terminal domain-containing protein</fullName>
    </submittedName>
</protein>
<feature type="transmembrane region" description="Helical" evidence="6">
    <location>
        <begin position="298"/>
        <end position="315"/>
    </location>
</feature>
<feature type="transmembrane region" description="Helical" evidence="6">
    <location>
        <begin position="387"/>
        <end position="406"/>
    </location>
</feature>
<keyword evidence="4 6" id="KW-1133">Transmembrane helix</keyword>
<reference evidence="7 8" key="1">
    <citation type="submission" date="2022-08" db="EMBL/GenBank/DDBJ databases">
        <title>Myroides zhujiangensis sp. nov., a novel bacterium isolated from sediment in the Pearl River Estuary.</title>
        <authorList>
            <person name="Cui L."/>
        </authorList>
    </citation>
    <scope>NUCLEOTIDE SEQUENCE [LARGE SCALE GENOMIC DNA]</scope>
    <source>
        <strain evidence="7 8">SCSIO 72103</strain>
    </source>
</reference>
<comment type="subcellular location">
    <subcellularLocation>
        <location evidence="1">Cell membrane</location>
        <topology evidence="1">Multi-pass membrane protein</topology>
    </subcellularLocation>
</comment>
<dbReference type="RefSeq" id="WP_257498114.1">
    <property type="nucleotide sequence ID" value="NZ_CP102382.1"/>
</dbReference>
<organism evidence="7 8">
    <name type="scientific">Paenimyroides aestuarii</name>
    <dbReference type="NCBI Taxonomy" id="2968490"/>
    <lineage>
        <taxon>Bacteria</taxon>
        <taxon>Pseudomonadati</taxon>
        <taxon>Bacteroidota</taxon>
        <taxon>Flavobacteriia</taxon>
        <taxon>Flavobacteriales</taxon>
        <taxon>Flavobacteriaceae</taxon>
        <taxon>Paenimyroides</taxon>
    </lineage>
</organism>
<dbReference type="Proteomes" id="UP001317001">
    <property type="component" value="Chromosome"/>
</dbReference>
<feature type="transmembrane region" description="Helical" evidence="6">
    <location>
        <begin position="172"/>
        <end position="194"/>
    </location>
</feature>
<name>A0ABY5NNY0_9FLAO</name>
<gene>
    <name evidence="7" type="ORF">NPX36_07480</name>
</gene>
<evidence type="ECO:0000256" key="6">
    <source>
        <dbReference type="SAM" id="Phobius"/>
    </source>
</evidence>
<evidence type="ECO:0000256" key="1">
    <source>
        <dbReference type="ARBA" id="ARBA00004651"/>
    </source>
</evidence>
<feature type="transmembrane region" description="Helical" evidence="6">
    <location>
        <begin position="327"/>
        <end position="347"/>
    </location>
</feature>
<evidence type="ECO:0000256" key="3">
    <source>
        <dbReference type="ARBA" id="ARBA00022692"/>
    </source>
</evidence>
<dbReference type="InterPro" id="IPR050833">
    <property type="entry name" value="Poly_Biosynth_Transport"/>
</dbReference>
<sequence>MNNRFSSKQALWFTLINYFGVLIGTVSTLFIYPNDKELLGIIGFIDGFAQVLYPVMVLGASTALLNFQPKLNEYLQRKLFSYSMVSIIGMIFFCALSVLLIYWFNWLENKQYFIYGFAIAICLAFVDLFKRQATNLQKLSVPTFYEKIIPKISLPFAFALILYFGFTATKGLIFYTASFAVMLFAIGFYLFKYFKPVGTFNYKDLFQEIPKKQYYQYSLYAFSASLGSFFAFRIDSLMIPEFLSNAANGDFKLGVNLANTLMIPATGVFALYSPFISEALKKNDLSVLKIKYADVSKNLFFIGILLYGCVLLGMNDFFELLSTADQLIPVLPVLYILGGNVVLNMATGFNTEIIAYSKFYRFNLIAIVVLAVLNVGLNYYVLTQTNYGIIGVAWASFFSMTVFNLLKMAFIYKHFKMLPINAHYTKTIASSLVLLLIAYFLPFNFLGNFAFVARCGFFALAFMVLIYQTGWVQEFNNNVEKIKKIFLKIK</sequence>
<evidence type="ECO:0000313" key="7">
    <source>
        <dbReference type="EMBL" id="UUV20209.1"/>
    </source>
</evidence>
<feature type="transmembrane region" description="Helical" evidence="6">
    <location>
        <begin position="451"/>
        <end position="472"/>
    </location>
</feature>
<feature type="transmembrane region" description="Helical" evidence="6">
    <location>
        <begin position="79"/>
        <end position="106"/>
    </location>
</feature>
<keyword evidence="5 6" id="KW-0472">Membrane</keyword>
<dbReference type="PANTHER" id="PTHR30250:SF11">
    <property type="entry name" value="O-ANTIGEN TRANSPORTER-RELATED"/>
    <property type="match status" value="1"/>
</dbReference>
<feature type="transmembrane region" description="Helical" evidence="6">
    <location>
        <begin position="112"/>
        <end position="129"/>
    </location>
</feature>
<feature type="transmembrane region" description="Helical" evidence="6">
    <location>
        <begin position="359"/>
        <end position="381"/>
    </location>
</feature>
<feature type="transmembrane region" description="Helical" evidence="6">
    <location>
        <begin position="427"/>
        <end position="445"/>
    </location>
</feature>
<evidence type="ECO:0000256" key="2">
    <source>
        <dbReference type="ARBA" id="ARBA00022475"/>
    </source>
</evidence>
<keyword evidence="3 6" id="KW-0812">Transmembrane</keyword>
<feature type="transmembrane region" description="Helical" evidence="6">
    <location>
        <begin position="38"/>
        <end position="67"/>
    </location>
</feature>
<dbReference type="PANTHER" id="PTHR30250">
    <property type="entry name" value="PST FAMILY PREDICTED COLANIC ACID TRANSPORTER"/>
    <property type="match status" value="1"/>
</dbReference>
<accession>A0ABY5NNY0</accession>
<proteinExistence type="predicted"/>
<feature type="transmembrane region" description="Helical" evidence="6">
    <location>
        <begin position="214"/>
        <end position="234"/>
    </location>
</feature>